<evidence type="ECO:0000313" key="3">
    <source>
        <dbReference type="Proteomes" id="UP000076881"/>
    </source>
</evidence>
<accession>A0A168DPP9</accession>
<dbReference type="EMBL" id="AZHF01000007">
    <property type="protein sequence ID" value="OAA72860.1"/>
    <property type="molecule type" value="Genomic_DNA"/>
</dbReference>
<name>A0A168DPP9_CORDF</name>
<feature type="chain" id="PRO_5007896361" evidence="1">
    <location>
        <begin position="20"/>
        <end position="283"/>
    </location>
</feature>
<reference evidence="2 3" key="1">
    <citation type="journal article" date="2016" name="Genome Biol. Evol.">
        <title>Divergent and convergent evolution of fungal pathogenicity.</title>
        <authorList>
            <person name="Shang Y."/>
            <person name="Xiao G."/>
            <person name="Zheng P."/>
            <person name="Cen K."/>
            <person name="Zhan S."/>
            <person name="Wang C."/>
        </authorList>
    </citation>
    <scope>NUCLEOTIDE SEQUENCE [LARGE SCALE GENOMIC DNA]</scope>
    <source>
        <strain evidence="2 3">RCEF 1005</strain>
    </source>
</reference>
<protein>
    <submittedName>
        <fullName evidence="2">Uncharacterized protein</fullName>
    </submittedName>
</protein>
<evidence type="ECO:0000256" key="1">
    <source>
        <dbReference type="SAM" id="SignalP"/>
    </source>
</evidence>
<proteinExistence type="predicted"/>
<evidence type="ECO:0000313" key="2">
    <source>
        <dbReference type="EMBL" id="OAA72860.1"/>
    </source>
</evidence>
<dbReference type="OrthoDB" id="5374756at2759"/>
<sequence>MIPATLLALLSAFPEFISGSAIPSAGAIATQEAPRSFANDPQWTTKDISVYDPLAVRPAQSSVVLAVLTHNAAVTTAACTFGGPIVCGITAVAAVLTAFYTLFHPTAGPDPGPPARRTIDAISSNIHQSFLPVQSLSTLDILKSSGDEGDWVEYGNATVNDIHHALQFRKSGSMLAVKAVPGAPSNFKRDDFDDSGGIVATYFWEDNNQQAWNDWNAAQVHPIAEDIANFMFDKQADIVCADVIDQDGPVDVGIMTIAGNDSELGLEPSQWDSGMKICQAGEK</sequence>
<dbReference type="Proteomes" id="UP000076881">
    <property type="component" value="Unassembled WGS sequence"/>
</dbReference>
<organism evidence="2 3">
    <name type="scientific">Akanthomyces lecanii RCEF 1005</name>
    <dbReference type="NCBI Taxonomy" id="1081108"/>
    <lineage>
        <taxon>Eukaryota</taxon>
        <taxon>Fungi</taxon>
        <taxon>Dikarya</taxon>
        <taxon>Ascomycota</taxon>
        <taxon>Pezizomycotina</taxon>
        <taxon>Sordariomycetes</taxon>
        <taxon>Hypocreomycetidae</taxon>
        <taxon>Hypocreales</taxon>
        <taxon>Cordycipitaceae</taxon>
        <taxon>Akanthomyces</taxon>
        <taxon>Cordyceps confragosa</taxon>
    </lineage>
</organism>
<comment type="caution">
    <text evidence="2">The sequence shown here is derived from an EMBL/GenBank/DDBJ whole genome shotgun (WGS) entry which is preliminary data.</text>
</comment>
<keyword evidence="1" id="KW-0732">Signal</keyword>
<gene>
    <name evidence="2" type="ORF">LEL_08644</name>
</gene>
<feature type="signal peptide" evidence="1">
    <location>
        <begin position="1"/>
        <end position="19"/>
    </location>
</feature>
<keyword evidence="3" id="KW-1185">Reference proteome</keyword>
<dbReference type="AlphaFoldDB" id="A0A168DPP9"/>